<dbReference type="EMBL" id="CAEZSW010000107">
    <property type="protein sequence ID" value="CAB4556416.1"/>
    <property type="molecule type" value="Genomic_DNA"/>
</dbReference>
<feature type="transmembrane region" description="Helical" evidence="1">
    <location>
        <begin position="20"/>
        <end position="42"/>
    </location>
</feature>
<evidence type="ECO:0000313" key="2">
    <source>
        <dbReference type="EMBL" id="CAB4556416.1"/>
    </source>
</evidence>
<keyword evidence="1" id="KW-1133">Transmembrane helix</keyword>
<keyword evidence="1" id="KW-0812">Transmembrane</keyword>
<dbReference type="AlphaFoldDB" id="A0A6J6CZ68"/>
<name>A0A6J6CZ68_9ZZZZ</name>
<dbReference type="EMBL" id="CAFBRU010000092">
    <property type="protein sequence ID" value="CAB5115514.1"/>
    <property type="molecule type" value="Genomic_DNA"/>
</dbReference>
<protein>
    <submittedName>
        <fullName evidence="2">Unannotated protein</fullName>
    </submittedName>
</protein>
<reference evidence="2" key="1">
    <citation type="submission" date="2020-05" db="EMBL/GenBank/DDBJ databases">
        <authorList>
            <person name="Chiriac C."/>
            <person name="Salcher M."/>
            <person name="Ghai R."/>
            <person name="Kavagutti S V."/>
        </authorList>
    </citation>
    <scope>NUCLEOTIDE SEQUENCE</scope>
</reference>
<sequence length="156" mass="17225">MAIISWLNKKDRGSLIPLSLSFFIIAMTLTFISINISAAYAVKKQLINVAEAAINKSAHSISLPAYYAQLNRFSDRKRVPLDCSAALSTFSRLIGQSLVSGKNIRIEDFNCDLYAISAEVSILAKFPIQIPFFSLDQFDAFDIHAKIGASSDYIPN</sequence>
<keyword evidence="1" id="KW-0472">Membrane</keyword>
<dbReference type="EMBL" id="CAEZVA010000063">
    <property type="protein sequence ID" value="CAB4618146.1"/>
    <property type="molecule type" value="Genomic_DNA"/>
</dbReference>
<evidence type="ECO:0000313" key="5">
    <source>
        <dbReference type="EMBL" id="CAB5115514.1"/>
    </source>
</evidence>
<organism evidence="2">
    <name type="scientific">freshwater metagenome</name>
    <dbReference type="NCBI Taxonomy" id="449393"/>
    <lineage>
        <taxon>unclassified sequences</taxon>
        <taxon>metagenomes</taxon>
        <taxon>ecological metagenomes</taxon>
    </lineage>
</organism>
<accession>A0A6J6CZ68</accession>
<evidence type="ECO:0000313" key="3">
    <source>
        <dbReference type="EMBL" id="CAB4618146.1"/>
    </source>
</evidence>
<dbReference type="EMBL" id="CAFBNV010000012">
    <property type="protein sequence ID" value="CAB4960641.1"/>
    <property type="molecule type" value="Genomic_DNA"/>
</dbReference>
<gene>
    <name evidence="2" type="ORF">UFOPK1508_00762</name>
    <name evidence="3" type="ORF">UFOPK1894_00764</name>
    <name evidence="4" type="ORF">UFOPK3883_00259</name>
    <name evidence="5" type="ORF">UFOPK4420_00742</name>
</gene>
<evidence type="ECO:0000256" key="1">
    <source>
        <dbReference type="SAM" id="Phobius"/>
    </source>
</evidence>
<proteinExistence type="predicted"/>
<evidence type="ECO:0000313" key="4">
    <source>
        <dbReference type="EMBL" id="CAB4960641.1"/>
    </source>
</evidence>